<dbReference type="InterPro" id="IPR019888">
    <property type="entry name" value="Tscrpt_reg_AsnC-like"/>
</dbReference>
<evidence type="ECO:0000256" key="2">
    <source>
        <dbReference type="ARBA" id="ARBA00023125"/>
    </source>
</evidence>
<protein>
    <submittedName>
        <fullName evidence="5">Lrp/AsnC family transcriptional regulator</fullName>
    </submittedName>
</protein>
<keyword evidence="3" id="KW-0804">Transcription</keyword>
<reference evidence="5 6" key="1">
    <citation type="submission" date="2017-09" db="EMBL/GenBank/DDBJ databases">
        <title>Sphingomonas ginsenosidimutans KACC 14949, whole genome shotgun sequence.</title>
        <authorList>
            <person name="Feng G."/>
            <person name="Zhu H."/>
        </authorList>
    </citation>
    <scope>NUCLEOTIDE SEQUENCE [LARGE SCALE GENOMIC DNA]</scope>
    <source>
        <strain evidence="5 6">KACC 14949</strain>
    </source>
</reference>
<dbReference type="SUPFAM" id="SSF46785">
    <property type="entry name" value="Winged helix' DNA-binding domain"/>
    <property type="match status" value="1"/>
</dbReference>
<dbReference type="InterPro" id="IPR036390">
    <property type="entry name" value="WH_DNA-bd_sf"/>
</dbReference>
<dbReference type="PROSITE" id="PS50956">
    <property type="entry name" value="HTH_ASNC_2"/>
    <property type="match status" value="1"/>
</dbReference>
<evidence type="ECO:0000256" key="3">
    <source>
        <dbReference type="ARBA" id="ARBA00023163"/>
    </source>
</evidence>
<dbReference type="EMBL" id="NWVD01000001">
    <property type="protein sequence ID" value="PCG09968.1"/>
    <property type="molecule type" value="Genomic_DNA"/>
</dbReference>
<keyword evidence="6" id="KW-1185">Reference proteome</keyword>
<dbReference type="GO" id="GO:0043565">
    <property type="term" value="F:sequence-specific DNA binding"/>
    <property type="evidence" value="ECO:0007669"/>
    <property type="project" value="InterPro"/>
</dbReference>
<organism evidence="5 6">
    <name type="scientific">Sphingomonas ginsenosidimutans</name>
    <dbReference type="NCBI Taxonomy" id="862134"/>
    <lineage>
        <taxon>Bacteria</taxon>
        <taxon>Pseudomonadati</taxon>
        <taxon>Pseudomonadota</taxon>
        <taxon>Alphaproteobacteria</taxon>
        <taxon>Sphingomonadales</taxon>
        <taxon>Sphingomonadaceae</taxon>
        <taxon>Sphingomonas</taxon>
    </lineage>
</organism>
<dbReference type="SMART" id="SM00344">
    <property type="entry name" value="HTH_ASNC"/>
    <property type="match status" value="1"/>
</dbReference>
<keyword evidence="1" id="KW-0805">Transcription regulation</keyword>
<name>A0A2A4I223_9SPHN</name>
<dbReference type="GO" id="GO:0043200">
    <property type="term" value="P:response to amino acid"/>
    <property type="evidence" value="ECO:0007669"/>
    <property type="project" value="TreeGrafter"/>
</dbReference>
<dbReference type="Gene3D" id="3.30.70.920">
    <property type="match status" value="1"/>
</dbReference>
<dbReference type="InterPro" id="IPR036388">
    <property type="entry name" value="WH-like_DNA-bd_sf"/>
</dbReference>
<comment type="caution">
    <text evidence="5">The sequence shown here is derived from an EMBL/GenBank/DDBJ whole genome shotgun (WGS) entry which is preliminary data.</text>
</comment>
<accession>A0A2A4I223</accession>
<dbReference type="InterPro" id="IPR000485">
    <property type="entry name" value="AsnC-type_HTH_dom"/>
</dbReference>
<evidence type="ECO:0000313" key="5">
    <source>
        <dbReference type="EMBL" id="PCG09968.1"/>
    </source>
</evidence>
<dbReference type="GO" id="GO:0005829">
    <property type="term" value="C:cytosol"/>
    <property type="evidence" value="ECO:0007669"/>
    <property type="project" value="TreeGrafter"/>
</dbReference>
<dbReference type="Proteomes" id="UP000218784">
    <property type="component" value="Unassembled WGS sequence"/>
</dbReference>
<sequence length="153" mass="16781">MSADAPSNPSSSKRELDARLLALLRQDSRVPVSELAHVLNVSRAHVYASISRMEQDGTIDGYTVRLGEAYERRTVRAHVMMTSHPKLMVETQEALAAIPELTGLHAIAGEYDMIAIVEASSLERLNDVIDAIGMMPGIDRTTSAVILATRLRR</sequence>
<evidence type="ECO:0000259" key="4">
    <source>
        <dbReference type="PROSITE" id="PS50956"/>
    </source>
</evidence>
<dbReference type="Pfam" id="PF13404">
    <property type="entry name" value="HTH_AsnC-type"/>
    <property type="match status" value="1"/>
</dbReference>
<dbReference type="SUPFAM" id="SSF54909">
    <property type="entry name" value="Dimeric alpha+beta barrel"/>
    <property type="match status" value="1"/>
</dbReference>
<dbReference type="PRINTS" id="PR00033">
    <property type="entry name" value="HTHASNC"/>
</dbReference>
<dbReference type="RefSeq" id="WP_066491228.1">
    <property type="nucleotide sequence ID" value="NZ_JAIEOT010000006.1"/>
</dbReference>
<evidence type="ECO:0000256" key="1">
    <source>
        <dbReference type="ARBA" id="ARBA00023015"/>
    </source>
</evidence>
<dbReference type="InterPro" id="IPR019887">
    <property type="entry name" value="Tscrpt_reg_AsnC/Lrp_C"/>
</dbReference>
<dbReference type="Pfam" id="PF01037">
    <property type="entry name" value="AsnC_trans_reg"/>
    <property type="match status" value="1"/>
</dbReference>
<dbReference type="InterPro" id="IPR011008">
    <property type="entry name" value="Dimeric_a/b-barrel"/>
</dbReference>
<proteinExistence type="predicted"/>
<keyword evidence="2" id="KW-0238">DNA-binding</keyword>
<gene>
    <name evidence="5" type="ORF">COA17_00365</name>
</gene>
<evidence type="ECO:0000313" key="6">
    <source>
        <dbReference type="Proteomes" id="UP000218784"/>
    </source>
</evidence>
<dbReference type="AlphaFoldDB" id="A0A2A4I223"/>
<feature type="domain" description="HTH asnC-type" evidence="4">
    <location>
        <begin position="15"/>
        <end position="105"/>
    </location>
</feature>
<dbReference type="Gene3D" id="1.10.10.10">
    <property type="entry name" value="Winged helix-like DNA-binding domain superfamily/Winged helix DNA-binding domain"/>
    <property type="match status" value="1"/>
</dbReference>
<dbReference type="PANTHER" id="PTHR30154">
    <property type="entry name" value="LEUCINE-RESPONSIVE REGULATORY PROTEIN"/>
    <property type="match status" value="1"/>
</dbReference>
<dbReference type="PANTHER" id="PTHR30154:SF53">
    <property type="entry name" value="HTH-TYPE TRANSCRIPTIONAL REGULATOR LRPC"/>
    <property type="match status" value="1"/>
</dbReference>